<dbReference type="GO" id="GO:0030288">
    <property type="term" value="C:outer membrane-bounded periplasmic space"/>
    <property type="evidence" value="ECO:0007669"/>
    <property type="project" value="TreeGrafter"/>
</dbReference>
<dbReference type="UniPathway" id="UPA00637"/>
<keyword evidence="5" id="KW-0574">Periplasm</keyword>
<dbReference type="FunFam" id="2.70.98.10:FF:000001">
    <property type="entry name" value="Glucans biosynthesis protein G"/>
    <property type="match status" value="1"/>
</dbReference>
<evidence type="ECO:0000313" key="8">
    <source>
        <dbReference type="EMBL" id="ODN72572.1"/>
    </source>
</evidence>
<keyword evidence="9" id="KW-1185">Reference proteome</keyword>
<accession>A0A1E3H8B7</accession>
<evidence type="ECO:0000313" key="9">
    <source>
        <dbReference type="Proteomes" id="UP000094622"/>
    </source>
</evidence>
<dbReference type="Pfam" id="PF04349">
    <property type="entry name" value="MdoG"/>
    <property type="match status" value="1"/>
</dbReference>
<dbReference type="InterPro" id="IPR006311">
    <property type="entry name" value="TAT_signal"/>
</dbReference>
<dbReference type="PANTHER" id="PTHR30504:SF2">
    <property type="entry name" value="GLUCANS BIOSYNTHESIS PROTEIN G"/>
    <property type="match status" value="1"/>
</dbReference>
<sequence>MDLTNEPTTTDDTALTRRQMLSKSLAAIGTVTVAAGAGLPSLAFAQQQAATQAQFAVNGPFRRSTVAEIARKLAASAYVAPDDSLPEVLQNLSYDQYRDIRFRPERSVWYDRKLPFQLQLFHRGLYYNQPVEVALVADGQATHLAYDPELFTAGPLIPGPIPKEDIGFSGIRIHGPINSPDYYDEIAVFQGASYFRSLGKGEVYGLSARGLAIKTADPEGEEFPAFRAFWVETPSEAADTIVVHALLDSPSTTGAYRFTLRPGMPTQIDVEAQLFPRVDLVKVGLAPGTSMFFFSSNDRRDIDDFRPKVHDSDGLLMVTGRGERLWRPLANPQELQISAFVDTAPRGFGLIQRDRDFKSYEDLEAAYERRPSLWVEPLGDWGTGAVTLIEIPTDSEVHDNIVAYWAPREKIPAGSEYSFSYRMAWGGDPAAALGSATVASTMSGRALGFGDTDIRLFVIDYAFAPGVDRAALGEAKATVNSYKGAVRNVVVRENAITGGIRLSFQLDPAGEALIELRALLTFEQGPPAETWVFRWTS</sequence>
<dbReference type="InterPro" id="IPR014718">
    <property type="entry name" value="GH-type_carb-bd"/>
</dbReference>
<dbReference type="PANTHER" id="PTHR30504">
    <property type="entry name" value="GLUCANS BIOSYNTHESIS PROTEIN"/>
    <property type="match status" value="1"/>
</dbReference>
<dbReference type="Proteomes" id="UP000094622">
    <property type="component" value="Unassembled WGS sequence"/>
</dbReference>
<dbReference type="PATRIC" id="fig|1439726.3.peg.67"/>
<comment type="pathway">
    <text evidence="2">Glycan metabolism; osmoregulated periplasmic glucan (OPG) biosynthesis.</text>
</comment>
<dbReference type="InterPro" id="IPR014756">
    <property type="entry name" value="Ig_E-set"/>
</dbReference>
<dbReference type="SUPFAM" id="SSF74650">
    <property type="entry name" value="Galactose mutarotase-like"/>
    <property type="match status" value="1"/>
</dbReference>
<feature type="transmembrane region" description="Helical" evidence="6">
    <location>
        <begin position="25"/>
        <end position="45"/>
    </location>
</feature>
<keyword evidence="4" id="KW-0732">Signal</keyword>
<feature type="domain" description="Glucan biosynthesis periplasmic MdoG C-terminal" evidence="7">
    <location>
        <begin position="61"/>
        <end position="535"/>
    </location>
</feature>
<keyword evidence="6" id="KW-0812">Transmembrane</keyword>
<evidence type="ECO:0000256" key="6">
    <source>
        <dbReference type="SAM" id="Phobius"/>
    </source>
</evidence>
<keyword evidence="6" id="KW-0472">Membrane</keyword>
<evidence type="ECO:0000256" key="3">
    <source>
        <dbReference type="ARBA" id="ARBA00009284"/>
    </source>
</evidence>
<dbReference type="SUPFAM" id="SSF81296">
    <property type="entry name" value="E set domains"/>
    <property type="match status" value="1"/>
</dbReference>
<comment type="subcellular location">
    <subcellularLocation>
        <location evidence="1">Periplasm</location>
    </subcellularLocation>
</comment>
<dbReference type="Gene3D" id="2.70.98.10">
    <property type="match status" value="1"/>
</dbReference>
<keyword evidence="6" id="KW-1133">Transmembrane helix</keyword>
<dbReference type="AlphaFoldDB" id="A0A1E3H8B7"/>
<reference evidence="8 9" key="1">
    <citation type="submission" date="2016-07" db="EMBL/GenBank/DDBJ databases">
        <title>Draft Genome Sequence of Methylobrevis pamukkalensis PK2.</title>
        <authorList>
            <person name="Vasilenko O.V."/>
            <person name="Doronina N.V."/>
            <person name="Shmareva M.N."/>
            <person name="Tarlachkov S.V."/>
            <person name="Mustakhimov I."/>
            <person name="Trotsenko Y.A."/>
        </authorList>
    </citation>
    <scope>NUCLEOTIDE SEQUENCE [LARGE SCALE GENOMIC DNA]</scope>
    <source>
        <strain evidence="8 9">PK2</strain>
    </source>
</reference>
<evidence type="ECO:0000256" key="5">
    <source>
        <dbReference type="ARBA" id="ARBA00022764"/>
    </source>
</evidence>
<evidence type="ECO:0000259" key="7">
    <source>
        <dbReference type="Pfam" id="PF04349"/>
    </source>
</evidence>
<comment type="caution">
    <text evidence="8">The sequence shown here is derived from an EMBL/GenBank/DDBJ whole genome shotgun (WGS) entry which is preliminary data.</text>
</comment>
<organism evidence="8 9">
    <name type="scientific">Methylobrevis pamukkalensis</name>
    <dbReference type="NCBI Taxonomy" id="1439726"/>
    <lineage>
        <taxon>Bacteria</taxon>
        <taxon>Pseudomonadati</taxon>
        <taxon>Pseudomonadota</taxon>
        <taxon>Alphaproteobacteria</taxon>
        <taxon>Hyphomicrobiales</taxon>
        <taxon>Pleomorphomonadaceae</taxon>
        <taxon>Methylobrevis</taxon>
    </lineage>
</organism>
<dbReference type="GO" id="GO:0003824">
    <property type="term" value="F:catalytic activity"/>
    <property type="evidence" value="ECO:0007669"/>
    <property type="project" value="InterPro"/>
</dbReference>
<comment type="similarity">
    <text evidence="3">Belongs to the OpgD/OpgG family.</text>
</comment>
<gene>
    <name evidence="8" type="primary">mdoG</name>
    <name evidence="8" type="ORF">A6302_00063</name>
</gene>
<evidence type="ECO:0000256" key="4">
    <source>
        <dbReference type="ARBA" id="ARBA00022729"/>
    </source>
</evidence>
<dbReference type="InterPro" id="IPR007444">
    <property type="entry name" value="Glucan_biosyn_MdoG_C"/>
</dbReference>
<dbReference type="InterPro" id="IPR011013">
    <property type="entry name" value="Gal_mutarotase_sf_dom"/>
</dbReference>
<evidence type="ECO:0000256" key="1">
    <source>
        <dbReference type="ARBA" id="ARBA00004418"/>
    </source>
</evidence>
<dbReference type="InterPro" id="IPR013783">
    <property type="entry name" value="Ig-like_fold"/>
</dbReference>
<dbReference type="PROSITE" id="PS51318">
    <property type="entry name" value="TAT"/>
    <property type="match status" value="1"/>
</dbReference>
<dbReference type="GO" id="GO:0030246">
    <property type="term" value="F:carbohydrate binding"/>
    <property type="evidence" value="ECO:0007669"/>
    <property type="project" value="InterPro"/>
</dbReference>
<dbReference type="PIRSF" id="PIRSF006281">
    <property type="entry name" value="MdoG"/>
    <property type="match status" value="1"/>
</dbReference>
<proteinExistence type="inferred from homology"/>
<dbReference type="EMBL" id="MCRJ01000001">
    <property type="protein sequence ID" value="ODN72572.1"/>
    <property type="molecule type" value="Genomic_DNA"/>
</dbReference>
<dbReference type="Gene3D" id="2.60.40.10">
    <property type="entry name" value="Immunoglobulins"/>
    <property type="match status" value="1"/>
</dbReference>
<dbReference type="GO" id="GO:0051274">
    <property type="term" value="P:beta-glucan biosynthetic process"/>
    <property type="evidence" value="ECO:0007669"/>
    <property type="project" value="TreeGrafter"/>
</dbReference>
<protein>
    <submittedName>
        <fullName evidence="8">Glucans biosynthesis protein G</fullName>
    </submittedName>
</protein>
<evidence type="ECO:0000256" key="2">
    <source>
        <dbReference type="ARBA" id="ARBA00005001"/>
    </source>
</evidence>
<name>A0A1E3H8B7_9HYPH</name>
<dbReference type="InterPro" id="IPR014438">
    <property type="entry name" value="Glucan_biosyn_MdoG/MdoD"/>
</dbReference>